<reference evidence="2" key="1">
    <citation type="submission" date="2021-02" db="EMBL/GenBank/DDBJ databases">
        <authorList>
            <person name="Nowell W R."/>
        </authorList>
    </citation>
    <scope>NUCLEOTIDE SEQUENCE</scope>
</reference>
<sequence>MISKLETLPNEILILIFSNLSWFERIISLSSLNTRFNIIIGSIFCVLK</sequence>
<accession>A0A819FUH9</accession>
<dbReference type="Pfam" id="PF00646">
    <property type="entry name" value="F-box"/>
    <property type="match status" value="1"/>
</dbReference>
<proteinExistence type="predicted"/>
<gene>
    <name evidence="2" type="ORF">OTI717_LOCUS22249</name>
</gene>
<dbReference type="InterPro" id="IPR001810">
    <property type="entry name" value="F-box_dom"/>
</dbReference>
<evidence type="ECO:0000259" key="1">
    <source>
        <dbReference type="PROSITE" id="PS50181"/>
    </source>
</evidence>
<dbReference type="SUPFAM" id="SSF81383">
    <property type="entry name" value="F-box domain"/>
    <property type="match status" value="1"/>
</dbReference>
<protein>
    <recommendedName>
        <fullName evidence="1">F-box domain-containing protein</fullName>
    </recommendedName>
</protein>
<organism evidence="2 3">
    <name type="scientific">Rotaria sordida</name>
    <dbReference type="NCBI Taxonomy" id="392033"/>
    <lineage>
        <taxon>Eukaryota</taxon>
        <taxon>Metazoa</taxon>
        <taxon>Spiralia</taxon>
        <taxon>Gnathifera</taxon>
        <taxon>Rotifera</taxon>
        <taxon>Eurotatoria</taxon>
        <taxon>Bdelloidea</taxon>
        <taxon>Philodinida</taxon>
        <taxon>Philodinidae</taxon>
        <taxon>Rotaria</taxon>
    </lineage>
</organism>
<dbReference type="EMBL" id="CAJOAX010003757">
    <property type="protein sequence ID" value="CAF3871410.1"/>
    <property type="molecule type" value="Genomic_DNA"/>
</dbReference>
<feature type="domain" description="F-box" evidence="1">
    <location>
        <begin position="2"/>
        <end position="48"/>
    </location>
</feature>
<evidence type="ECO:0000313" key="2">
    <source>
        <dbReference type="EMBL" id="CAF3871410.1"/>
    </source>
</evidence>
<evidence type="ECO:0000313" key="3">
    <source>
        <dbReference type="Proteomes" id="UP000663823"/>
    </source>
</evidence>
<name>A0A819FUH9_9BILA</name>
<dbReference type="PROSITE" id="PS50181">
    <property type="entry name" value="FBOX"/>
    <property type="match status" value="1"/>
</dbReference>
<dbReference type="AlphaFoldDB" id="A0A819FUH9"/>
<feature type="non-terminal residue" evidence="2">
    <location>
        <position position="48"/>
    </location>
</feature>
<comment type="caution">
    <text evidence="2">The sequence shown here is derived from an EMBL/GenBank/DDBJ whole genome shotgun (WGS) entry which is preliminary data.</text>
</comment>
<dbReference type="InterPro" id="IPR036047">
    <property type="entry name" value="F-box-like_dom_sf"/>
</dbReference>
<dbReference type="Proteomes" id="UP000663823">
    <property type="component" value="Unassembled WGS sequence"/>
</dbReference>